<dbReference type="Gene3D" id="2.30.180.10">
    <property type="entry name" value="FAS1 domain"/>
    <property type="match status" value="1"/>
</dbReference>
<evidence type="ECO:0000259" key="2">
    <source>
        <dbReference type="PROSITE" id="PS50213"/>
    </source>
</evidence>
<dbReference type="InterPro" id="IPR050904">
    <property type="entry name" value="Adhesion/Biosynth-related"/>
</dbReference>
<gene>
    <name evidence="3" type="ORF">CK503_08125</name>
</gene>
<proteinExistence type="predicted"/>
<dbReference type="PANTHER" id="PTHR10900">
    <property type="entry name" value="PERIOSTIN-RELATED"/>
    <property type="match status" value="1"/>
</dbReference>
<keyword evidence="4" id="KW-1185">Reference proteome</keyword>
<dbReference type="SUPFAM" id="SSF82153">
    <property type="entry name" value="FAS1 domain"/>
    <property type="match status" value="1"/>
</dbReference>
<dbReference type="GO" id="GO:0005615">
    <property type="term" value="C:extracellular space"/>
    <property type="evidence" value="ECO:0007669"/>
    <property type="project" value="TreeGrafter"/>
</dbReference>
<sequence length="178" mass="19205">MKLSRTLALMLVAVVLMAFTQNSATEQKVDHHNKIVSIAQDTDQLSTLVTAVKSADLVETLNGEGPFTVFAPTNQAFNNLPDGTLDMLLKKENKGQLQSILTYHVVSGKIMASDLKDGQMVETVQGNKIKVSLSDGAMINGAKVVKADVEASNGVVHIIDAVVMPSDNEEKEDMESDY</sequence>
<evidence type="ECO:0000256" key="1">
    <source>
        <dbReference type="SAM" id="SignalP"/>
    </source>
</evidence>
<dbReference type="AlphaFoldDB" id="A0A2A2G9A5"/>
<dbReference type="FunFam" id="2.30.180.10:FF:000019">
    <property type="entry name" value="Cell surface lipoprotein"/>
    <property type="match status" value="1"/>
</dbReference>
<feature type="chain" id="PRO_5012945921" evidence="1">
    <location>
        <begin position="25"/>
        <end position="178"/>
    </location>
</feature>
<evidence type="ECO:0000313" key="3">
    <source>
        <dbReference type="EMBL" id="PAU94171.1"/>
    </source>
</evidence>
<dbReference type="Pfam" id="PF02469">
    <property type="entry name" value="Fasciclin"/>
    <property type="match status" value="1"/>
</dbReference>
<accession>A0A2A2G9A5</accession>
<organism evidence="3 4">
    <name type="scientific">Fodinibius salipaludis</name>
    <dbReference type="NCBI Taxonomy" id="2032627"/>
    <lineage>
        <taxon>Bacteria</taxon>
        <taxon>Pseudomonadati</taxon>
        <taxon>Balneolota</taxon>
        <taxon>Balneolia</taxon>
        <taxon>Balneolales</taxon>
        <taxon>Balneolaceae</taxon>
        <taxon>Fodinibius</taxon>
    </lineage>
</organism>
<dbReference type="PROSITE" id="PS50213">
    <property type="entry name" value="FAS1"/>
    <property type="match status" value="1"/>
</dbReference>
<keyword evidence="1" id="KW-0732">Signal</keyword>
<protein>
    <submittedName>
        <fullName evidence="3">Fasciclin</fullName>
    </submittedName>
</protein>
<dbReference type="OrthoDB" id="1119934at2"/>
<name>A0A2A2G9A5_9BACT</name>
<evidence type="ECO:0000313" key="4">
    <source>
        <dbReference type="Proteomes" id="UP000218831"/>
    </source>
</evidence>
<dbReference type="InterPro" id="IPR036378">
    <property type="entry name" value="FAS1_dom_sf"/>
</dbReference>
<dbReference type="Proteomes" id="UP000218831">
    <property type="component" value="Unassembled WGS sequence"/>
</dbReference>
<dbReference type="SMART" id="SM00554">
    <property type="entry name" value="FAS1"/>
    <property type="match status" value="1"/>
</dbReference>
<dbReference type="EMBL" id="NSKE01000005">
    <property type="protein sequence ID" value="PAU94171.1"/>
    <property type="molecule type" value="Genomic_DNA"/>
</dbReference>
<comment type="caution">
    <text evidence="3">The sequence shown here is derived from an EMBL/GenBank/DDBJ whole genome shotgun (WGS) entry which is preliminary data.</text>
</comment>
<dbReference type="RefSeq" id="WP_095606302.1">
    <property type="nucleotide sequence ID" value="NZ_NSKE01000005.1"/>
</dbReference>
<reference evidence="3 4" key="1">
    <citation type="submission" date="2017-08" db="EMBL/GenBank/DDBJ databases">
        <title>Aliifodinibius alkalisoli sp. nov., isolated from saline alkaline soil.</title>
        <authorList>
            <person name="Liu D."/>
            <person name="Zhang G."/>
        </authorList>
    </citation>
    <scope>NUCLEOTIDE SEQUENCE [LARGE SCALE GENOMIC DNA]</scope>
    <source>
        <strain evidence="3 4">WN023</strain>
    </source>
</reference>
<feature type="domain" description="FAS1" evidence="2">
    <location>
        <begin position="32"/>
        <end position="163"/>
    </location>
</feature>
<dbReference type="InterPro" id="IPR000782">
    <property type="entry name" value="FAS1_domain"/>
</dbReference>
<dbReference type="PANTHER" id="PTHR10900:SF77">
    <property type="entry name" value="FI19380P1"/>
    <property type="match status" value="1"/>
</dbReference>
<feature type="signal peptide" evidence="1">
    <location>
        <begin position="1"/>
        <end position="24"/>
    </location>
</feature>